<feature type="transmembrane region" description="Helical" evidence="2">
    <location>
        <begin position="95"/>
        <end position="116"/>
    </location>
</feature>
<feature type="domain" description="Peptidase M56" evidence="3">
    <location>
        <begin position="119"/>
        <end position="256"/>
    </location>
</feature>
<dbReference type="SUPFAM" id="SSF56935">
    <property type="entry name" value="Porins"/>
    <property type="match status" value="2"/>
</dbReference>
<dbReference type="PATRIC" id="fig|1286632.3.peg.253"/>
<dbReference type="EMBL" id="AYXY01000001">
    <property type="protein sequence ID" value="ETN96827.1"/>
    <property type="molecule type" value="Genomic_DNA"/>
</dbReference>
<reference evidence="4 5" key="2">
    <citation type="journal article" date="2016" name="Genome Announc.">
        <title>Draft Genome Sequence of Zhouia amylolytica AD3, Isolated from Tidal Flat Sediment.</title>
        <authorList>
            <person name="Jia B."/>
            <person name="Jin H.M."/>
            <person name="Lee H.J."/>
            <person name="Jeon C.O."/>
        </authorList>
    </citation>
    <scope>NUCLEOTIDE SEQUENCE [LARGE SCALE GENOMIC DNA]</scope>
    <source>
        <strain evidence="4 5">AD3</strain>
    </source>
</reference>
<comment type="caution">
    <text evidence="4">The sequence shown here is derived from an EMBL/GenBank/DDBJ whole genome shotgun (WGS) entry which is preliminary data.</text>
</comment>
<dbReference type="RefSeq" id="WP_038261000.1">
    <property type="nucleotide sequence ID" value="NZ_AYXY01000001.1"/>
</dbReference>
<keyword evidence="2" id="KW-0812">Transmembrane</keyword>
<dbReference type="Proteomes" id="UP000018850">
    <property type="component" value="Unassembled WGS sequence"/>
</dbReference>
<name>W2UU27_9FLAO</name>
<proteinExistence type="predicted"/>
<dbReference type="InterPro" id="IPR008756">
    <property type="entry name" value="Peptidase_M56"/>
</dbReference>
<accession>W2UU27</accession>
<sequence>MPDFYIYLSKSALLLAIFYASYRVLLQKSTFLNLNRAFLLTGILVALFLPLWIVTEIVYIDAPTIVDPVLATTHGTQPLQIPEESSLTPYEVMQIIYGIGVLFFASRFIIQLLSLVRVLRSGTRYKTDQYTIIEADCVEAPFSFFNYIVINSTITDAELDAVLSHEKAHAFQKHSADMLLTHLICIFQWFNPIAWLYKKATNENLEFLADKATLEVWGNKKEYQYLLLEQSSNINIHQLNIINTFNSSIKKRIVMLNKQKSKRLFLWKYLSVVPLLVLFIYTLNTETIAQIKTTSSSKQIAFNVVVDKNSTDTYLNDQIKHIKEKTGITLTFNEVKRNGNNEIVSLNSSYESTHTSGKYHSGTHKNGIPSFKFHVYDEAGDYVMGYGPVNDRSRTFAVIRNTSDEKLDYFARTFKEEYGGTLTFFNVKRNEKGEIIAISSNFKGPNGKSGSTAIAGTLPIGHLDFSFEFDPNGKIKKIGYKTAPGITKHQIDASLIVIDGKIQDNYDPNSIAPEDIRHMTVLKGKDAIDIYGAKGKDGVIEIITYKQGETNITNTLNTIKSLIVVDGVEKKPDFNVNTITPDQIESVKILKGENATRVYGEKGKNGVILITTKKAKTNQKTKQQGSSSPQKSNTPAKVAIQGFTGSTQTKDTVVYGIQKKVVEGHPTDSVKNSKTAASPWKLSFGVNAEENSAQKNMNLAVGVPLDHSSFVITRRTSDKLIQAYVDDLMKKGIEYNISGIERNENGHITAIKIVSNTSKENKFAGSATWDSSRNPDGIPNIIIGKVDGVLVARSITTN</sequence>
<evidence type="ECO:0000256" key="2">
    <source>
        <dbReference type="SAM" id="Phobius"/>
    </source>
</evidence>
<keyword evidence="2" id="KW-1133">Transmembrane helix</keyword>
<dbReference type="STRING" id="376730.SAMN04487906_2332"/>
<reference evidence="5" key="1">
    <citation type="submission" date="2013-11" db="EMBL/GenBank/DDBJ databases">
        <title>Draft genome sequence from a member of Zhouia, isolated tidal flat.</title>
        <authorList>
            <person name="Jin H."/>
            <person name="Jeon C.O."/>
        </authorList>
    </citation>
    <scope>NUCLEOTIDE SEQUENCE [LARGE SCALE GENOMIC DNA]</scope>
    <source>
        <strain evidence="5">AD3</strain>
    </source>
</reference>
<dbReference type="PANTHER" id="PTHR34978:SF3">
    <property type="entry name" value="SLR0241 PROTEIN"/>
    <property type="match status" value="1"/>
</dbReference>
<gene>
    <name evidence="4" type="ORF">P278_02530</name>
</gene>
<dbReference type="CDD" id="cd07341">
    <property type="entry name" value="M56_BlaR1_MecR1_like"/>
    <property type="match status" value="1"/>
</dbReference>
<evidence type="ECO:0000256" key="1">
    <source>
        <dbReference type="SAM" id="MobiDB-lite"/>
    </source>
</evidence>
<organism evidence="4 5">
    <name type="scientific">Zhouia amylolytica AD3</name>
    <dbReference type="NCBI Taxonomy" id="1286632"/>
    <lineage>
        <taxon>Bacteria</taxon>
        <taxon>Pseudomonadati</taxon>
        <taxon>Bacteroidota</taxon>
        <taxon>Flavobacteriia</taxon>
        <taxon>Flavobacteriales</taxon>
        <taxon>Flavobacteriaceae</taxon>
        <taxon>Zhouia</taxon>
    </lineage>
</organism>
<dbReference type="InterPro" id="IPR052173">
    <property type="entry name" value="Beta-lactam_resp_regulator"/>
</dbReference>
<dbReference type="Gene3D" id="2.170.130.10">
    <property type="entry name" value="TonB-dependent receptor, plug domain"/>
    <property type="match status" value="2"/>
</dbReference>
<evidence type="ECO:0000313" key="4">
    <source>
        <dbReference type="EMBL" id="ETN96827.1"/>
    </source>
</evidence>
<feature type="compositionally biased region" description="Polar residues" evidence="1">
    <location>
        <begin position="625"/>
        <end position="635"/>
    </location>
</feature>
<keyword evidence="5" id="KW-1185">Reference proteome</keyword>
<evidence type="ECO:0000259" key="3">
    <source>
        <dbReference type="Pfam" id="PF05569"/>
    </source>
</evidence>
<dbReference type="PANTHER" id="PTHR34978">
    <property type="entry name" value="POSSIBLE SENSOR-TRANSDUCER PROTEIN BLAR"/>
    <property type="match status" value="1"/>
</dbReference>
<feature type="transmembrane region" description="Helical" evidence="2">
    <location>
        <begin position="37"/>
        <end position="60"/>
    </location>
</feature>
<dbReference type="eggNOG" id="COG4219">
    <property type="taxonomic scope" value="Bacteria"/>
</dbReference>
<dbReference type="AlphaFoldDB" id="W2UU27"/>
<feature type="transmembrane region" description="Helical" evidence="2">
    <location>
        <begin position="6"/>
        <end position="25"/>
    </location>
</feature>
<feature type="transmembrane region" description="Helical" evidence="2">
    <location>
        <begin position="265"/>
        <end position="283"/>
    </location>
</feature>
<evidence type="ECO:0000313" key="5">
    <source>
        <dbReference type="Proteomes" id="UP000018850"/>
    </source>
</evidence>
<dbReference type="Pfam" id="PF05569">
    <property type="entry name" value="Peptidase_M56"/>
    <property type="match status" value="1"/>
</dbReference>
<protein>
    <recommendedName>
        <fullName evidence="3">Peptidase M56 domain-containing protein</fullName>
    </recommendedName>
</protein>
<dbReference type="InterPro" id="IPR037066">
    <property type="entry name" value="Plug_dom_sf"/>
</dbReference>
<keyword evidence="2" id="KW-0472">Membrane</keyword>
<feature type="region of interest" description="Disordered" evidence="1">
    <location>
        <begin position="614"/>
        <end position="635"/>
    </location>
</feature>
<dbReference type="eggNOG" id="COG4771">
    <property type="taxonomic scope" value="Bacteria"/>
</dbReference>